<dbReference type="InterPro" id="IPR036420">
    <property type="entry name" value="BRCT_dom_sf"/>
</dbReference>
<dbReference type="Proteomes" id="UP000030672">
    <property type="component" value="Unassembled WGS sequence"/>
</dbReference>
<feature type="region of interest" description="Disordered" evidence="1">
    <location>
        <begin position="766"/>
        <end position="823"/>
    </location>
</feature>
<feature type="compositionally biased region" description="Low complexity" evidence="1">
    <location>
        <begin position="568"/>
        <end position="583"/>
    </location>
</feature>
<feature type="compositionally biased region" description="Polar residues" evidence="1">
    <location>
        <begin position="910"/>
        <end position="925"/>
    </location>
</feature>
<feature type="region of interest" description="Disordered" evidence="1">
    <location>
        <begin position="124"/>
        <end position="479"/>
    </location>
</feature>
<reference evidence="3 4" key="1">
    <citation type="journal article" date="2014" name="BMC Genomics">
        <title>Genome sequencing of four Aureobasidium pullulans varieties: biotechnological potential, stress tolerance, and description of new species.</title>
        <authorList>
            <person name="Gostin Ar C."/>
            <person name="Ohm R.A."/>
            <person name="Kogej T."/>
            <person name="Sonjak S."/>
            <person name="Turk M."/>
            <person name="Zajc J."/>
            <person name="Zalar P."/>
            <person name="Grube M."/>
            <person name="Sun H."/>
            <person name="Han J."/>
            <person name="Sharma A."/>
            <person name="Chiniquy J."/>
            <person name="Ngan C.Y."/>
            <person name="Lipzen A."/>
            <person name="Barry K."/>
            <person name="Grigoriev I.V."/>
            <person name="Gunde-Cimerman N."/>
        </authorList>
    </citation>
    <scope>NUCLEOTIDE SEQUENCE [LARGE SCALE GENOMIC DNA]</scope>
    <source>
        <strain evidence="3 4">CBS 110374</strain>
    </source>
</reference>
<feature type="compositionally biased region" description="Basic residues" evidence="1">
    <location>
        <begin position="146"/>
        <end position="155"/>
    </location>
</feature>
<feature type="region of interest" description="Disordered" evidence="1">
    <location>
        <begin position="563"/>
        <end position="614"/>
    </location>
</feature>
<feature type="compositionally biased region" description="Polar residues" evidence="1">
    <location>
        <begin position="812"/>
        <end position="823"/>
    </location>
</feature>
<feature type="compositionally biased region" description="Acidic residues" evidence="1">
    <location>
        <begin position="326"/>
        <end position="340"/>
    </location>
</feature>
<feature type="region of interest" description="Disordered" evidence="1">
    <location>
        <begin position="494"/>
        <end position="551"/>
    </location>
</feature>
<feature type="compositionally biased region" description="Polar residues" evidence="1">
    <location>
        <begin position="352"/>
        <end position="368"/>
    </location>
</feature>
<feature type="compositionally biased region" description="Basic and acidic residues" evidence="1">
    <location>
        <begin position="281"/>
        <end position="292"/>
    </location>
</feature>
<dbReference type="GeneID" id="63918488"/>
<dbReference type="EMBL" id="KL584844">
    <property type="protein sequence ID" value="KEQ60189.1"/>
    <property type="molecule type" value="Genomic_DNA"/>
</dbReference>
<feature type="region of interest" description="Disordered" evidence="1">
    <location>
        <begin position="898"/>
        <end position="985"/>
    </location>
</feature>
<feature type="compositionally biased region" description="Low complexity" evidence="1">
    <location>
        <begin position="590"/>
        <end position="601"/>
    </location>
</feature>
<dbReference type="STRING" id="1043003.A0A074VM61"/>
<sequence>MSCCTSRGSCEKVAMVSEEQPWVVGRGRKKKPDPFYERKDQNPASMRRRSSAPLLAWRKSRCAGGNKAEFRPATGSAHGHRGADGNCLCTKVNTPALGLNHAISSITNTQHPTPTQATAMVATRAMAAKKAPTSTNDNDNDNQLALRKKPVRRATAKASTTKSSAATTTKDSPSTAPEKPSASAAPKKAPATRPKRQTRAAAAPPPDPAPQRVPATRRKPALPDVARGKVLRSRKVEPEPDQNPEPEAEAEVEEDQPAEEQQVVSPPPTKSKSTRSNKSKSVPEPESEHEPESESATEPSLASTAHKEEGVEKESEESEQDAKEEAEVEDDDDDSSEDEICGPKTPMRRTTRSQAAPRTATVSTTARKLQTPARRFLSHRTNQGTPQTQRLPHNATRISSPPRPMTVARGTEKSMVFRPLKQQDTPKPETTDRDSDVDMTEEDVHDESETELEESSADELDDQLSRLQEQDITIMPTPAHTIHLENVSCDSEDELAGAGCSLDDENDDDDLDEDTVVDFDDKKEPEYVPTEAHAEDDGSDDSESTVEDSQLDDSILPEPLFSADFTTSVPSSPASIAADPPQTELEDSELLSSPTPSTPSSVIQRDLESPTQEIAPAPRLSLNDNDLLSIIDEQEATTPNVKSRVSFSTTTAKMLQTPRMQFALGGIDSTGADDSPSVAANDFAETEIDQTVTINPSLLEEDDYGVKLASNLENAASIPTPYFATPVARERLSMGLPKERMSLLQDDIFNLVDFDHVSPAKVDVKTPAAESTPIDVEPMELSTPGYNARRQSYQPKSALTRSEQVRGERRSSIPSQTSPSYAKSTFAFDSRRKSLPVATFHTPVSSDVRPRTAGTSIKPTTSDSFAKLWASKQRQSSVRKSLLEHTIPDLAELHSFVPAERSSTRKRDSTPAQRRTSAVQFQIDQGSPYVPFSGAKPRRHTPSSSFKVRNAGRSPLKTRSSSRSPMKMRSPMKLRDASRSPVKRLREAPRTPMKTPLKAAGLATPAVYPMTPHPMQPLKSVTALVEVFTLDGSSASGPFIALLQGLGARTTKSWSDRVTHVIFKDGSPTTLQRVRLNNKDPNGKKIFCVNSRWVTDCERSGTRVDEQADIYTVDLDEVPRGGRRRRKSMEPAALRNVDGNIVNSNTSSANSSANRKSLGSRQSINLALANKSLARVSLASSFWGDDSPVKKTPGRKQARDSWDDDEEMADAFFDEPTAKFEVSTLGSKGAGLEAGQMTAPVDRVKKLRIRDEDNRRLTFMGGRD</sequence>
<feature type="compositionally biased region" description="Basic and acidic residues" evidence="1">
    <location>
        <begin position="424"/>
        <end position="436"/>
    </location>
</feature>
<dbReference type="SUPFAM" id="SSF52113">
    <property type="entry name" value="BRCT domain"/>
    <property type="match status" value="1"/>
</dbReference>
<dbReference type="Gene3D" id="3.40.50.10190">
    <property type="entry name" value="BRCT domain"/>
    <property type="match status" value="1"/>
</dbReference>
<feature type="compositionally biased region" description="Acidic residues" evidence="1">
    <location>
        <begin position="537"/>
        <end position="551"/>
    </location>
</feature>
<dbReference type="HOGENOM" id="CLU_264519_0_0_1"/>
<dbReference type="RefSeq" id="XP_040877212.1">
    <property type="nucleotide sequence ID" value="XM_041025115.1"/>
</dbReference>
<feature type="compositionally biased region" description="Acidic residues" evidence="1">
    <location>
        <begin position="502"/>
        <end position="518"/>
    </location>
</feature>
<feature type="compositionally biased region" description="Basic and acidic residues" evidence="1">
    <location>
        <begin position="973"/>
        <end position="985"/>
    </location>
</feature>
<feature type="region of interest" description="Disordered" evidence="1">
    <location>
        <begin position="1184"/>
        <end position="1204"/>
    </location>
</feature>
<feature type="compositionally biased region" description="Low complexity" evidence="1">
    <location>
        <begin position="959"/>
        <end position="971"/>
    </location>
</feature>
<name>A0A074VM61_AURM1</name>
<protein>
    <recommendedName>
        <fullName evidence="2">BRCT domain-containing protein</fullName>
    </recommendedName>
</protein>
<gene>
    <name evidence="3" type="ORF">M437DRAFT_68463</name>
</gene>
<feature type="compositionally biased region" description="Low complexity" evidence="1">
    <location>
        <begin position="156"/>
        <end position="192"/>
    </location>
</feature>
<evidence type="ECO:0000259" key="2">
    <source>
        <dbReference type="PROSITE" id="PS50172"/>
    </source>
</evidence>
<feature type="compositionally biased region" description="Acidic residues" evidence="1">
    <location>
        <begin position="437"/>
        <end position="462"/>
    </location>
</feature>
<feature type="compositionally biased region" description="Acidic residues" evidence="1">
    <location>
        <begin position="239"/>
        <end position="258"/>
    </location>
</feature>
<evidence type="ECO:0000256" key="1">
    <source>
        <dbReference type="SAM" id="MobiDB-lite"/>
    </source>
</evidence>
<dbReference type="PROSITE" id="PS50172">
    <property type="entry name" value="BRCT"/>
    <property type="match status" value="1"/>
</dbReference>
<feature type="compositionally biased region" description="Basic and acidic residues" evidence="1">
    <location>
        <begin position="32"/>
        <end position="41"/>
    </location>
</feature>
<feature type="region of interest" description="Disordered" evidence="1">
    <location>
        <begin position="24"/>
        <end position="53"/>
    </location>
</feature>
<feature type="compositionally biased region" description="Basic and acidic residues" evidence="1">
    <location>
        <begin position="519"/>
        <end position="536"/>
    </location>
</feature>
<proteinExistence type="predicted"/>
<keyword evidence="4" id="KW-1185">Reference proteome</keyword>
<organism evidence="3 4">
    <name type="scientific">Aureobasidium melanogenum (strain CBS 110374)</name>
    <name type="common">Aureobasidium pullulans var. melanogenum</name>
    <dbReference type="NCBI Taxonomy" id="1043003"/>
    <lineage>
        <taxon>Eukaryota</taxon>
        <taxon>Fungi</taxon>
        <taxon>Dikarya</taxon>
        <taxon>Ascomycota</taxon>
        <taxon>Pezizomycotina</taxon>
        <taxon>Dothideomycetes</taxon>
        <taxon>Dothideomycetidae</taxon>
        <taxon>Dothideales</taxon>
        <taxon>Saccotheciaceae</taxon>
        <taxon>Aureobasidium</taxon>
    </lineage>
</organism>
<feature type="compositionally biased region" description="Polar residues" evidence="1">
    <location>
        <begin position="789"/>
        <end position="802"/>
    </location>
</feature>
<evidence type="ECO:0000313" key="4">
    <source>
        <dbReference type="Proteomes" id="UP000030672"/>
    </source>
</evidence>
<accession>A0A074VM61</accession>
<dbReference type="AlphaFoldDB" id="A0A074VM61"/>
<feature type="compositionally biased region" description="Low complexity" evidence="1">
    <location>
        <begin position="259"/>
        <end position="271"/>
    </location>
</feature>
<feature type="compositionally biased region" description="Polar residues" evidence="1">
    <location>
        <begin position="132"/>
        <end position="143"/>
    </location>
</feature>
<evidence type="ECO:0000313" key="3">
    <source>
        <dbReference type="EMBL" id="KEQ60189.1"/>
    </source>
</evidence>
<dbReference type="InterPro" id="IPR001357">
    <property type="entry name" value="BRCT_dom"/>
</dbReference>
<feature type="compositionally biased region" description="Polar residues" evidence="1">
    <location>
        <begin position="379"/>
        <end position="399"/>
    </location>
</feature>
<dbReference type="CDD" id="cd17716">
    <property type="entry name" value="BRCT_microcephalin_rpt1"/>
    <property type="match status" value="1"/>
</dbReference>
<feature type="domain" description="BRCT" evidence="2">
    <location>
        <begin position="1013"/>
        <end position="1111"/>
    </location>
</feature>